<dbReference type="EMBL" id="JAHRHJ020000002">
    <property type="protein sequence ID" value="KAH9324698.1"/>
    <property type="molecule type" value="Genomic_DNA"/>
</dbReference>
<comment type="caution">
    <text evidence="1">The sequence shown here is derived from an EMBL/GenBank/DDBJ whole genome shotgun (WGS) entry which is preliminary data.</text>
</comment>
<dbReference type="Proteomes" id="UP000824469">
    <property type="component" value="Unassembled WGS sequence"/>
</dbReference>
<protein>
    <submittedName>
        <fullName evidence="1">Uncharacterized protein</fullName>
    </submittedName>
</protein>
<gene>
    <name evidence="1" type="ORF">KI387_004876</name>
</gene>
<reference evidence="1 2" key="1">
    <citation type="journal article" date="2021" name="Nat. Plants">
        <title>The Taxus genome provides insights into paclitaxel biosynthesis.</title>
        <authorList>
            <person name="Xiong X."/>
            <person name="Gou J."/>
            <person name="Liao Q."/>
            <person name="Li Y."/>
            <person name="Zhou Q."/>
            <person name="Bi G."/>
            <person name="Li C."/>
            <person name="Du R."/>
            <person name="Wang X."/>
            <person name="Sun T."/>
            <person name="Guo L."/>
            <person name="Liang H."/>
            <person name="Lu P."/>
            <person name="Wu Y."/>
            <person name="Zhang Z."/>
            <person name="Ro D.K."/>
            <person name="Shang Y."/>
            <person name="Huang S."/>
            <person name="Yan J."/>
        </authorList>
    </citation>
    <scope>NUCLEOTIDE SEQUENCE [LARGE SCALE GENOMIC DNA]</scope>
    <source>
        <strain evidence="1">Ta-2019</strain>
    </source>
</reference>
<feature type="non-terminal residue" evidence="1">
    <location>
        <position position="118"/>
    </location>
</feature>
<dbReference type="AlphaFoldDB" id="A0AA38GML1"/>
<name>A0AA38GML1_TAXCH</name>
<keyword evidence="2" id="KW-1185">Reference proteome</keyword>
<evidence type="ECO:0000313" key="2">
    <source>
        <dbReference type="Proteomes" id="UP000824469"/>
    </source>
</evidence>
<proteinExistence type="predicted"/>
<evidence type="ECO:0000313" key="1">
    <source>
        <dbReference type="EMBL" id="KAH9324698.1"/>
    </source>
</evidence>
<sequence>WHISLSSITCLPNFFSSTFTTPGGYLLNPPMKHINRAQNNDRVSFTQFKPFYVNFNMVGTNSKKLFPNTYASNVSTRSQLNQHIIKEESDYEIKLEDNYYLIYTPAMHIFLQGFPKYQ</sequence>
<feature type="non-terminal residue" evidence="1">
    <location>
        <position position="1"/>
    </location>
</feature>
<organism evidence="1 2">
    <name type="scientific">Taxus chinensis</name>
    <name type="common">Chinese yew</name>
    <name type="synonym">Taxus wallichiana var. chinensis</name>
    <dbReference type="NCBI Taxonomy" id="29808"/>
    <lineage>
        <taxon>Eukaryota</taxon>
        <taxon>Viridiplantae</taxon>
        <taxon>Streptophyta</taxon>
        <taxon>Embryophyta</taxon>
        <taxon>Tracheophyta</taxon>
        <taxon>Spermatophyta</taxon>
        <taxon>Pinopsida</taxon>
        <taxon>Pinidae</taxon>
        <taxon>Conifers II</taxon>
        <taxon>Cupressales</taxon>
        <taxon>Taxaceae</taxon>
        <taxon>Taxus</taxon>
    </lineage>
</organism>
<accession>A0AA38GML1</accession>